<sequence length="1585" mass="172948">MRIVILIAIILLIIQSDTVASKRNHEQKRNEKNSKTVENQEQRDMSLLYGAMKDFEKSSHTKEVPFKRGETDTPTTKTMSRKSNKYVIHRMRARKMYKEGRKNVSDHSRVMPNHHSEMRAPSIVGHGLNLTASPNGKDLSVRSHRDKISSAFKRYKVPRKHHRHTRKRTKVEEAMTKERQNIAKTIESLDDFPGSFSKGLDLDGMDVTEVTMIDNNTLSDYFHALNDNSSQNTANNNGNEDSIYTPTSPSTPTSKYSWDDNSPSYTEDSSSDSNRGNDDFYDAIENGDNPPKIKTEKARPTESHSQKYISRSSTAAISPSQTSSASTQFRQPPISREPSQEDFDNFFRGMLDHFGHLRRPNKTVKQANTVEENSQDTHDNQKNVTAIVDGHDGLSKANVKKLVSLGSPEKADETQQVQLQKVESTAVLNTPFSETKDDGTDKQGAGVASFRATSNYGVERPSGESMNSSNKLSSSQRSPPSPSANFESLLTNSHKPTQQQTAKVTPTVGRPQDALSLPSPSAGTHIMGGKISGGQISGGLIEGGHIKAGLIEGGIIKGGQVVGGQITNGTMEGGVVVNGKMLGGHLVDGRLEGGQLLGGNVFGGKIMGGSVEGGDIKGGVVAGGRFRGGSMQGGLLNGGEIQGGTVKGGKVEGGIVHAGNIEGGELKFGDISGGTLKSGAMLGGVLKNGSIDGGTLKGGVIEGGILKGGVMEGGHLKGGLVLAGKIKGGTIEGGVIEGGEIGDGVLITGGKINATIIGTGSSMEMNRKLGELFKQGENSQKLELKVHQQRYHHGIHKVQTASEFMSDSLPSPKVPTPTTHQYNSGLKRISSNLNVKIPLREGVLKMLPKQHESSDDDDLEKLLNERKAKNENNLEAEQSQRFFEEKVPDRVTQIQKKSSKHHIVFDGVGFDLPNEDFIDLIDKIKRKDLIKFYKTPDTKKESNLEQRLEPTHSASSSIKTIEHIKPEDLEMKLSFPTKARSSVTHSDKESDDVEKTPLHKLYGEEGALGWNPKDSERLRPTYHWSLNKRIKDRIPGSPGPAIRTHGEMKAIRGGLHLDGNNSWLGAGDFSGGCISDPDTCEDGLSFEMTFRLDKDALKYNDMKYLVDSGASTFNSKGFSLYTVHGNLRADLAIADHEFCLQIPLTVQKWQDILVTWKKSEGMKMYINCELKAHTEGSEHCIGCHSRGCHVTDINTLLMIGRPNYSPHFHCTKFDSGDVSFWEKYLSAKDVETLCGAPTGKAFSESISQPTPTILPEVSQRKFFSPTVNQAAVHAYPLQSYIANQLYFNRYTGLATRTTDISHQLFTSWSAWSACSKTCGAGFRTRRRSCINPSLFPNLCHGLSIQHRSCLDRLCPAYTSMLSVLSPQRSRFFPLEQAAKSYTGIHYNFHYPAANIGTQNALARAMAIDGGYSEWSDWGVCDRSCGGGAQVRTRLCNRPVPSRGGKMCHSLGPAIQVRRCNRKDCPVDGGYSPWSEFGPCSKSCGTGGLQKRYRTCSNPAPMNGGKPCFGHPYQTRVCSVIPCPVDGGYSMWSPWLPCDADCGGGIQERSRFCNNPVPQPGGKDCSILGSNKETQFCNVFPCSGNF</sequence>
<name>A0ABN8NDQ4_9CNID</name>
<feature type="region of interest" description="Disordered" evidence="1">
    <location>
        <begin position="20"/>
        <end position="41"/>
    </location>
</feature>
<feature type="region of interest" description="Disordered" evidence="1">
    <location>
        <begin position="229"/>
        <end position="341"/>
    </location>
</feature>
<dbReference type="PROSITE" id="PS50092">
    <property type="entry name" value="TSP1"/>
    <property type="match status" value="4"/>
</dbReference>
<feature type="region of interest" description="Disordered" evidence="1">
    <location>
        <begin position="452"/>
        <end position="526"/>
    </location>
</feature>
<feature type="chain" id="PRO_5046412432" evidence="2">
    <location>
        <begin position="21"/>
        <end position="1585"/>
    </location>
</feature>
<dbReference type="Gene3D" id="2.20.100.10">
    <property type="entry name" value="Thrombospondin type-1 (TSP1) repeat"/>
    <property type="match status" value="4"/>
</dbReference>
<accession>A0ABN8NDQ4</accession>
<feature type="region of interest" description="Disordered" evidence="1">
    <location>
        <begin position="59"/>
        <end position="81"/>
    </location>
</feature>
<dbReference type="Proteomes" id="UP001159405">
    <property type="component" value="Unassembled WGS sequence"/>
</dbReference>
<dbReference type="InterPro" id="IPR036383">
    <property type="entry name" value="TSP1_rpt_sf"/>
</dbReference>
<keyword evidence="2" id="KW-0732">Signal</keyword>
<feature type="compositionally biased region" description="Basic and acidic residues" evidence="1">
    <location>
        <begin position="59"/>
        <end position="71"/>
    </location>
</feature>
<dbReference type="PANTHER" id="PTHR36963:SF2">
    <property type="entry name" value="TNFR-CYS DOMAIN-CONTAINING PROTEIN"/>
    <property type="match status" value="1"/>
</dbReference>
<comment type="caution">
    <text evidence="3">The sequence shown here is derived from an EMBL/GenBank/DDBJ whole genome shotgun (WGS) entry which is preliminary data.</text>
</comment>
<feature type="compositionally biased region" description="Low complexity" evidence="1">
    <location>
        <begin position="229"/>
        <end position="274"/>
    </location>
</feature>
<evidence type="ECO:0000313" key="4">
    <source>
        <dbReference type="Proteomes" id="UP001159405"/>
    </source>
</evidence>
<dbReference type="EMBL" id="CALNXK010000016">
    <property type="protein sequence ID" value="CAH3103981.1"/>
    <property type="molecule type" value="Genomic_DNA"/>
</dbReference>
<feature type="compositionally biased region" description="Low complexity" evidence="1">
    <location>
        <begin position="463"/>
        <end position="478"/>
    </location>
</feature>
<keyword evidence="4" id="KW-1185">Reference proteome</keyword>
<reference evidence="3 4" key="1">
    <citation type="submission" date="2022-05" db="EMBL/GenBank/DDBJ databases">
        <authorList>
            <consortium name="Genoscope - CEA"/>
            <person name="William W."/>
        </authorList>
    </citation>
    <scope>NUCLEOTIDE SEQUENCE [LARGE SCALE GENOMIC DNA]</scope>
</reference>
<dbReference type="SUPFAM" id="SSF49899">
    <property type="entry name" value="Concanavalin A-like lectins/glucanases"/>
    <property type="match status" value="1"/>
</dbReference>
<feature type="compositionally biased region" description="Polar residues" evidence="1">
    <location>
        <begin position="306"/>
        <end position="330"/>
    </location>
</feature>
<dbReference type="InterPro" id="IPR013320">
    <property type="entry name" value="ConA-like_dom_sf"/>
</dbReference>
<dbReference type="SUPFAM" id="SSF82895">
    <property type="entry name" value="TSP-1 type 1 repeat"/>
    <property type="match status" value="4"/>
</dbReference>
<feature type="signal peptide" evidence="2">
    <location>
        <begin position="1"/>
        <end position="20"/>
    </location>
</feature>
<evidence type="ECO:0000256" key="1">
    <source>
        <dbReference type="SAM" id="MobiDB-lite"/>
    </source>
</evidence>
<dbReference type="SMART" id="SM00209">
    <property type="entry name" value="TSP1"/>
    <property type="match status" value="4"/>
</dbReference>
<feature type="compositionally biased region" description="Polar residues" evidence="1">
    <location>
        <begin position="486"/>
        <end position="504"/>
    </location>
</feature>
<dbReference type="InterPro" id="IPR000884">
    <property type="entry name" value="TSP1_rpt"/>
</dbReference>
<evidence type="ECO:0000313" key="3">
    <source>
        <dbReference type="EMBL" id="CAH3103981.1"/>
    </source>
</evidence>
<evidence type="ECO:0000256" key="2">
    <source>
        <dbReference type="SAM" id="SignalP"/>
    </source>
</evidence>
<dbReference type="PANTHER" id="PTHR36963">
    <property type="entry name" value="HELICASE"/>
    <property type="match status" value="1"/>
</dbReference>
<dbReference type="Gene3D" id="2.60.120.200">
    <property type="match status" value="1"/>
</dbReference>
<proteinExistence type="predicted"/>
<gene>
    <name evidence="3" type="ORF">PLOB_00011108</name>
</gene>
<dbReference type="Pfam" id="PF00090">
    <property type="entry name" value="TSP_1"/>
    <property type="match status" value="4"/>
</dbReference>
<feature type="compositionally biased region" description="Basic and acidic residues" evidence="1">
    <location>
        <begin position="23"/>
        <end position="41"/>
    </location>
</feature>
<feature type="compositionally biased region" description="Basic and acidic residues" evidence="1">
    <location>
        <begin position="291"/>
        <end position="305"/>
    </location>
</feature>
<organism evidence="3 4">
    <name type="scientific">Porites lobata</name>
    <dbReference type="NCBI Taxonomy" id="104759"/>
    <lineage>
        <taxon>Eukaryota</taxon>
        <taxon>Metazoa</taxon>
        <taxon>Cnidaria</taxon>
        <taxon>Anthozoa</taxon>
        <taxon>Hexacorallia</taxon>
        <taxon>Scleractinia</taxon>
        <taxon>Fungiina</taxon>
        <taxon>Poritidae</taxon>
        <taxon>Porites</taxon>
    </lineage>
</organism>
<protein>
    <submittedName>
        <fullName evidence="3">Uncharacterized protein</fullName>
    </submittedName>
</protein>